<dbReference type="EMBL" id="FUZU01000002">
    <property type="protein sequence ID" value="SKC79042.1"/>
    <property type="molecule type" value="Genomic_DNA"/>
</dbReference>
<name>A0A1T5LSU5_9BACT</name>
<feature type="region of interest" description="Disordered" evidence="1">
    <location>
        <begin position="81"/>
        <end position="104"/>
    </location>
</feature>
<evidence type="ECO:0000256" key="1">
    <source>
        <dbReference type="SAM" id="MobiDB-lite"/>
    </source>
</evidence>
<evidence type="ECO:0000313" key="3">
    <source>
        <dbReference type="Proteomes" id="UP000190961"/>
    </source>
</evidence>
<sequence length="104" mass="12144">MSHMDSRVVSERLAEAFRHFMLYTPPDRVNRCLRTLLIEYIGHNKDFLSPEFDDWMDDLSLLFSLLDTAAKETRGWYDTDDNEIQLHKGPEEGTEAHEENAEGI</sequence>
<feature type="compositionally biased region" description="Basic and acidic residues" evidence="1">
    <location>
        <begin position="84"/>
        <end position="104"/>
    </location>
</feature>
<accession>A0A1T5LSU5</accession>
<dbReference type="AlphaFoldDB" id="A0A1T5LSU5"/>
<gene>
    <name evidence="2" type="ORF">SAMN05660236_3861</name>
</gene>
<protein>
    <submittedName>
        <fullName evidence="2">Uncharacterized protein</fullName>
    </submittedName>
</protein>
<organism evidence="2 3">
    <name type="scientific">Ohtaekwangia koreensis</name>
    <dbReference type="NCBI Taxonomy" id="688867"/>
    <lineage>
        <taxon>Bacteria</taxon>
        <taxon>Pseudomonadati</taxon>
        <taxon>Bacteroidota</taxon>
        <taxon>Cytophagia</taxon>
        <taxon>Cytophagales</taxon>
        <taxon>Fulvivirgaceae</taxon>
        <taxon>Ohtaekwangia</taxon>
    </lineage>
</organism>
<reference evidence="2 3" key="1">
    <citation type="submission" date="2017-02" db="EMBL/GenBank/DDBJ databases">
        <authorList>
            <person name="Peterson S.W."/>
        </authorList>
    </citation>
    <scope>NUCLEOTIDE SEQUENCE [LARGE SCALE GENOMIC DNA]</scope>
    <source>
        <strain evidence="2 3">DSM 25262</strain>
    </source>
</reference>
<proteinExistence type="predicted"/>
<keyword evidence="3" id="KW-1185">Reference proteome</keyword>
<dbReference type="Proteomes" id="UP000190961">
    <property type="component" value="Unassembled WGS sequence"/>
</dbReference>
<evidence type="ECO:0000313" key="2">
    <source>
        <dbReference type="EMBL" id="SKC79042.1"/>
    </source>
</evidence>